<accession>A0A150S4Z4</accession>
<organism evidence="2 3">
    <name type="scientific">Sorangium cellulosum</name>
    <name type="common">Polyangium cellulosum</name>
    <dbReference type="NCBI Taxonomy" id="56"/>
    <lineage>
        <taxon>Bacteria</taxon>
        <taxon>Pseudomonadati</taxon>
        <taxon>Myxococcota</taxon>
        <taxon>Polyangia</taxon>
        <taxon>Polyangiales</taxon>
        <taxon>Polyangiaceae</taxon>
        <taxon>Sorangium</taxon>
    </lineage>
</organism>
<evidence type="ECO:0000313" key="2">
    <source>
        <dbReference type="EMBL" id="KYF87535.1"/>
    </source>
</evidence>
<evidence type="ECO:0000313" key="3">
    <source>
        <dbReference type="Proteomes" id="UP000075635"/>
    </source>
</evidence>
<proteinExistence type="predicted"/>
<comment type="caution">
    <text evidence="2">The sequence shown here is derived from an EMBL/GenBank/DDBJ whole genome shotgun (WGS) entry which is preliminary data.</text>
</comment>
<reference evidence="2 3" key="1">
    <citation type="submission" date="2014-02" db="EMBL/GenBank/DDBJ databases">
        <title>The small core and large imbalanced accessory genome model reveals a collaborative survival strategy of Sorangium cellulosum strains in nature.</title>
        <authorList>
            <person name="Han K."/>
            <person name="Peng R."/>
            <person name="Blom J."/>
            <person name="Li Y.-Z."/>
        </authorList>
    </citation>
    <scope>NUCLEOTIDE SEQUENCE [LARGE SCALE GENOMIC DNA]</scope>
    <source>
        <strain evidence="2 3">So0011-07</strain>
    </source>
</reference>
<dbReference type="EMBL" id="JEMB01001430">
    <property type="protein sequence ID" value="KYF87535.1"/>
    <property type="molecule type" value="Genomic_DNA"/>
</dbReference>
<feature type="region of interest" description="Disordered" evidence="1">
    <location>
        <begin position="564"/>
        <end position="585"/>
    </location>
</feature>
<name>A0A150S4Z4_SORCE</name>
<gene>
    <name evidence="2" type="ORF">BE17_07265</name>
</gene>
<sequence>MSADDVAGEGGKRGRKRATTLRIAAANEPDDRPVIRFVPAELPGAIEQGIAALRADPDLYQRENVLVHVTNAPDAGPSGGDPAGSSPQIHPIALDTLRERLTRRARWLRLDGRTGEWKPTAAPDHVVRGILTRKHWPGIRHLTGILEAPSLRPDGTVIDRPGYDDATGFLYAPNDAYLPIPEQPTLEDAQRALATLEDVFVDFPYASPACRAMAVAAALTLIARPAIRGATPAFIFDANTPASGKSLQADSASLLAFGRVAGRKDFPTDKRGANDEISKALCAYAILGTRLVNFDNLGDDVAFGGPALEMVLTAEHSAEFRILGTNTVTSLPWRTVIFGTGNNIALTRDMLRRCMVSRIESPYERPELRPLSDFKHPERAFTLRTWIRENRIELVTAALTLLRAHACAGRPSPARTWGSFEAWTKVIADAIVWAGGADPLACRPSEEGDDNPEKRALGVVLHHWPRLDSTGQGMTIRSALALLYPLEVLRGDHRPPDGFDDMREAIEQLVPTKPRQQPSADALGKLFRKYKRSNIAGRMLTTAGDDRNKVKRWTVVDATRAALAKPTASDSPAPMAEPSSDVEDLERTAIQDEPQALGPNGCRFADCACRPCINGHCGDPDRPLDGGGCYC</sequence>
<dbReference type="Proteomes" id="UP000075635">
    <property type="component" value="Unassembled WGS sequence"/>
</dbReference>
<evidence type="ECO:0000256" key="1">
    <source>
        <dbReference type="SAM" id="MobiDB-lite"/>
    </source>
</evidence>
<dbReference type="AlphaFoldDB" id="A0A150S4Z4"/>
<protein>
    <submittedName>
        <fullName evidence="2">Uncharacterized protein</fullName>
    </submittedName>
</protein>